<keyword evidence="1" id="KW-0732">Signal</keyword>
<organism evidence="2">
    <name type="scientific">Hemiselmis andersenii</name>
    <name type="common">Cryptophyte alga</name>
    <dbReference type="NCBI Taxonomy" id="464988"/>
    <lineage>
        <taxon>Eukaryota</taxon>
        <taxon>Cryptophyceae</taxon>
        <taxon>Cryptomonadales</taxon>
        <taxon>Hemiselmidaceae</taxon>
        <taxon>Hemiselmis</taxon>
    </lineage>
</organism>
<sequence>MAALRWSSGLLTSCLLEPEQAGYFLCCCCCGLGYTYGLTQEMLSDGKNGRWPECCFYTLSCCFLSSTCVGWSNRWRLRKSMHVKGTMCGDWVAHCLFQPCAVLQEYRSAKLQRWRVPDNVWSQMGVEHVSVGTLTVDGHVTAVHSMGDGIDSARHLAASRDGIDSARYLAASRDEDFPGRGGGGGS</sequence>
<accession>A0A7S1EHZ8</accession>
<evidence type="ECO:0000256" key="1">
    <source>
        <dbReference type="SAM" id="SignalP"/>
    </source>
</evidence>
<name>A0A7S1EHZ8_HEMAN</name>
<dbReference type="PANTHER" id="PTHR15907">
    <property type="entry name" value="DUF614 FAMILY PROTEIN-RELATED"/>
    <property type="match status" value="1"/>
</dbReference>
<dbReference type="EMBL" id="HBFX01042603">
    <property type="protein sequence ID" value="CAD8974638.1"/>
    <property type="molecule type" value="Transcribed_RNA"/>
</dbReference>
<feature type="chain" id="PRO_5031036216" evidence="1">
    <location>
        <begin position="22"/>
        <end position="186"/>
    </location>
</feature>
<gene>
    <name evidence="2" type="ORF">HAND00432_LOCUS25640</name>
</gene>
<protein>
    <submittedName>
        <fullName evidence="2">Uncharacterized protein</fullName>
    </submittedName>
</protein>
<dbReference type="Pfam" id="PF04749">
    <property type="entry name" value="PLAC8"/>
    <property type="match status" value="1"/>
</dbReference>
<reference evidence="2" key="1">
    <citation type="submission" date="2021-01" db="EMBL/GenBank/DDBJ databases">
        <authorList>
            <person name="Corre E."/>
            <person name="Pelletier E."/>
            <person name="Niang G."/>
            <person name="Scheremetjew M."/>
            <person name="Finn R."/>
            <person name="Kale V."/>
            <person name="Holt S."/>
            <person name="Cochrane G."/>
            <person name="Meng A."/>
            <person name="Brown T."/>
            <person name="Cohen L."/>
        </authorList>
    </citation>
    <scope>NUCLEOTIDE SEQUENCE</scope>
    <source>
        <strain evidence="2">CCMP644</strain>
    </source>
</reference>
<proteinExistence type="predicted"/>
<evidence type="ECO:0000313" key="2">
    <source>
        <dbReference type="EMBL" id="CAD8974638.1"/>
    </source>
</evidence>
<dbReference type="AlphaFoldDB" id="A0A7S1EHZ8"/>
<dbReference type="InterPro" id="IPR006461">
    <property type="entry name" value="PLAC_motif_containing"/>
</dbReference>
<feature type="signal peptide" evidence="1">
    <location>
        <begin position="1"/>
        <end position="21"/>
    </location>
</feature>